<dbReference type="Proteomes" id="UP000256304">
    <property type="component" value="Unassembled WGS sequence"/>
</dbReference>
<evidence type="ECO:0000313" key="2">
    <source>
        <dbReference type="EMBL" id="REE92813.1"/>
    </source>
</evidence>
<dbReference type="EMBL" id="QTTN01000003">
    <property type="protein sequence ID" value="REE92813.1"/>
    <property type="molecule type" value="Genomic_DNA"/>
</dbReference>
<dbReference type="Pfam" id="PF07238">
    <property type="entry name" value="PilZ"/>
    <property type="match status" value="1"/>
</dbReference>
<feature type="domain" description="PilZ" evidence="1">
    <location>
        <begin position="106"/>
        <end position="220"/>
    </location>
</feature>
<organism evidence="2 3">
    <name type="scientific">Paenibacillus taihuensis</name>
    <dbReference type="NCBI Taxonomy" id="1156355"/>
    <lineage>
        <taxon>Bacteria</taxon>
        <taxon>Bacillati</taxon>
        <taxon>Bacillota</taxon>
        <taxon>Bacilli</taxon>
        <taxon>Bacillales</taxon>
        <taxon>Paenibacillaceae</taxon>
        <taxon>Paenibacillus</taxon>
    </lineage>
</organism>
<reference evidence="2 3" key="1">
    <citation type="submission" date="2018-08" db="EMBL/GenBank/DDBJ databases">
        <title>Genomic Encyclopedia of Type Strains, Phase III (KMG-III): the genomes of soil and plant-associated and newly described type strains.</title>
        <authorList>
            <person name="Whitman W."/>
        </authorList>
    </citation>
    <scope>NUCLEOTIDE SEQUENCE [LARGE SCALE GENOMIC DNA]</scope>
    <source>
        <strain evidence="2 3">CGMCC 1.10966</strain>
    </source>
</reference>
<comment type="caution">
    <text evidence="2">The sequence shown here is derived from an EMBL/GenBank/DDBJ whole genome shotgun (WGS) entry which is preliminary data.</text>
</comment>
<dbReference type="GO" id="GO:0035438">
    <property type="term" value="F:cyclic-di-GMP binding"/>
    <property type="evidence" value="ECO:0007669"/>
    <property type="project" value="InterPro"/>
</dbReference>
<dbReference type="OrthoDB" id="2566152at2"/>
<name>A0A3D9SIW8_9BACL</name>
<accession>A0A3D9SIW8</accession>
<gene>
    <name evidence="2" type="ORF">A8990_103111</name>
</gene>
<dbReference type="SUPFAM" id="SSF141371">
    <property type="entry name" value="PilZ domain-like"/>
    <property type="match status" value="1"/>
</dbReference>
<dbReference type="RefSeq" id="WP_116187732.1">
    <property type="nucleotide sequence ID" value="NZ_QTTN01000003.1"/>
</dbReference>
<evidence type="ECO:0000313" key="3">
    <source>
        <dbReference type="Proteomes" id="UP000256304"/>
    </source>
</evidence>
<protein>
    <submittedName>
        <fullName evidence="2">PilZ domain-containing protein</fullName>
    </submittedName>
</protein>
<dbReference type="Gene3D" id="2.40.10.220">
    <property type="entry name" value="predicted glycosyltransferase like domains"/>
    <property type="match status" value="1"/>
</dbReference>
<keyword evidence="3" id="KW-1185">Reference proteome</keyword>
<dbReference type="InterPro" id="IPR009875">
    <property type="entry name" value="PilZ_domain"/>
</dbReference>
<evidence type="ECO:0000259" key="1">
    <source>
        <dbReference type="Pfam" id="PF07238"/>
    </source>
</evidence>
<proteinExistence type="predicted"/>
<dbReference type="AlphaFoldDB" id="A0A3D9SIW8"/>
<sequence length="242" mass="26853">MASLNHRAKDHFNTGKPTFSTKALLHSRTVVEKEGYVSTGILAHAEGDMMEIEMTEFKNFELGDPVSMTIYSPVGIHRLQSTVIAKAEGSLAVIFPVRSLEGLDEKRESPRIAVMANGNIVRTLSRMVKTSEGEALVEAEDRLDISVRNISDSGIGFVFSGGSADLKRGEALKVSLQLGFNFECGLDIIRVEDQGDGKFYGARFHALNEQQRRALRAYLLRAQVEAYFRLKQDKADKASKKR</sequence>